<comment type="caution">
    <text evidence="1">The sequence shown here is derived from an EMBL/GenBank/DDBJ whole genome shotgun (WGS) entry which is preliminary data.</text>
</comment>
<reference evidence="1 2" key="1">
    <citation type="submission" date="2011-02" db="EMBL/GenBank/DDBJ databases">
        <authorList>
            <person name="Muzny D."/>
            <person name="Qin X."/>
            <person name="Deng J."/>
            <person name="Jiang H."/>
            <person name="Liu Y."/>
            <person name="Qu J."/>
            <person name="Song X.-Z."/>
            <person name="Zhang L."/>
            <person name="Thornton R."/>
            <person name="Coyle M."/>
            <person name="Francisco L."/>
            <person name="Jackson L."/>
            <person name="Javaid M."/>
            <person name="Korchina V."/>
            <person name="Kovar C."/>
            <person name="Mata R."/>
            <person name="Mathew T."/>
            <person name="Ngo R."/>
            <person name="Nguyen L."/>
            <person name="Nguyen N."/>
            <person name="Okwuonu G."/>
            <person name="Ongeri F."/>
            <person name="Pham C."/>
            <person name="Simmons D."/>
            <person name="Wilczek-Boney K."/>
            <person name="Hale W."/>
            <person name="Jakkamsetti A."/>
            <person name="Pham P."/>
            <person name="Ruth R."/>
            <person name="San Lucas F."/>
            <person name="Warren J."/>
            <person name="Zhang J."/>
            <person name="Zhao Z."/>
            <person name="Zhou C."/>
            <person name="Zhu D."/>
            <person name="Lee S."/>
            <person name="Bess C."/>
            <person name="Blankenburg K."/>
            <person name="Forbes L."/>
            <person name="Fu Q."/>
            <person name="Gubbala S."/>
            <person name="Hirani K."/>
            <person name="Jayaseelan J.C."/>
            <person name="Lara F."/>
            <person name="Munidasa M."/>
            <person name="Palculict T."/>
            <person name="Patil S."/>
            <person name="Pu L.-L."/>
            <person name="Saada N."/>
            <person name="Tang L."/>
            <person name="Weissenberger G."/>
            <person name="Zhu Y."/>
            <person name="Hemphill L."/>
            <person name="Shang Y."/>
            <person name="Youmans B."/>
            <person name="Ayvaz T."/>
            <person name="Ross M."/>
            <person name="Santibanez J."/>
            <person name="Aqrawi P."/>
            <person name="Gross S."/>
            <person name="Joshi V."/>
            <person name="Fowler G."/>
            <person name="Nazareth L."/>
            <person name="Reid J."/>
            <person name="Worley K."/>
            <person name="Petrosino J."/>
            <person name="Highlander S."/>
            <person name="Gibbs R."/>
        </authorList>
    </citation>
    <scope>NUCLEOTIDE SEQUENCE [LARGE SCALE GENOMIC DNA]</scope>
    <source>
        <strain evidence="1 2">ATCC BAA-1200</strain>
    </source>
</reference>
<organism evidence="1 2">
    <name type="scientific">Neisseria bacilliformis ATCC BAA-1200</name>
    <dbReference type="NCBI Taxonomy" id="888742"/>
    <lineage>
        <taxon>Bacteria</taxon>
        <taxon>Pseudomonadati</taxon>
        <taxon>Pseudomonadota</taxon>
        <taxon>Betaproteobacteria</taxon>
        <taxon>Neisseriales</taxon>
        <taxon>Neisseriaceae</taxon>
        <taxon>Neisseria</taxon>
    </lineage>
</organism>
<gene>
    <name evidence="1" type="ORF">HMPREF9123_1380</name>
</gene>
<keyword evidence="2" id="KW-1185">Reference proteome</keyword>
<dbReference type="EMBL" id="AFAY01000029">
    <property type="protein sequence ID" value="EGF10909.1"/>
    <property type="molecule type" value="Genomic_DNA"/>
</dbReference>
<proteinExistence type="predicted"/>
<name>F2BC73_9NEIS</name>
<evidence type="ECO:0000313" key="1">
    <source>
        <dbReference type="EMBL" id="EGF10909.1"/>
    </source>
</evidence>
<protein>
    <submittedName>
        <fullName evidence="1">TrfB transcriptional repressor protein</fullName>
    </submittedName>
</protein>
<accession>F2BC73</accession>
<dbReference type="AlphaFoldDB" id="F2BC73"/>
<evidence type="ECO:0000313" key="2">
    <source>
        <dbReference type="Proteomes" id="UP000004105"/>
    </source>
</evidence>
<dbReference type="Proteomes" id="UP000004105">
    <property type="component" value="Unassembled WGS sequence"/>
</dbReference>
<dbReference type="HOGENOM" id="CLU_3045665_0_0_4"/>
<sequence>MGIFQTASAAWVGCVAQATHAVWGWRQDKNALCGMERVRRWGDTPYLVCRLRFF</sequence>